<dbReference type="AlphaFoldDB" id="A0A834ZGJ0"/>
<dbReference type="Gene3D" id="1.25.40.10">
    <property type="entry name" value="Tetratricopeptide repeat domain"/>
    <property type="match status" value="1"/>
</dbReference>
<accession>A0A834ZGJ0</accession>
<proteinExistence type="predicted"/>
<dbReference type="Gene3D" id="3.40.630.10">
    <property type="entry name" value="Zn peptidases"/>
    <property type="match status" value="1"/>
</dbReference>
<dbReference type="InterPro" id="IPR011990">
    <property type="entry name" value="TPR-like_helical_dom_sf"/>
</dbReference>
<organism evidence="2 3">
    <name type="scientific">Tetracentron sinense</name>
    <name type="common">Spur-leaf</name>
    <dbReference type="NCBI Taxonomy" id="13715"/>
    <lineage>
        <taxon>Eukaryota</taxon>
        <taxon>Viridiplantae</taxon>
        <taxon>Streptophyta</taxon>
        <taxon>Embryophyta</taxon>
        <taxon>Tracheophyta</taxon>
        <taxon>Spermatophyta</taxon>
        <taxon>Magnoliopsida</taxon>
        <taxon>Trochodendrales</taxon>
        <taxon>Trochodendraceae</taxon>
        <taxon>Tetracentron</taxon>
    </lineage>
</organism>
<comment type="caution">
    <text evidence="2">The sequence shown here is derived from an EMBL/GenBank/DDBJ whole genome shotgun (WGS) entry which is preliminary data.</text>
</comment>
<dbReference type="OMA" id="SDNEWNG"/>
<evidence type="ECO:0000313" key="3">
    <source>
        <dbReference type="Proteomes" id="UP000655225"/>
    </source>
</evidence>
<protein>
    <submittedName>
        <fullName evidence="2">Uncharacterized protein</fullName>
    </submittedName>
</protein>
<feature type="compositionally biased region" description="Polar residues" evidence="1">
    <location>
        <begin position="1"/>
        <end position="15"/>
    </location>
</feature>
<reference evidence="2 3" key="1">
    <citation type="submission" date="2020-04" db="EMBL/GenBank/DDBJ databases">
        <title>Plant Genome Project.</title>
        <authorList>
            <person name="Zhang R.-G."/>
        </authorList>
    </citation>
    <scope>NUCLEOTIDE SEQUENCE [LARGE SCALE GENOMIC DNA]</scope>
    <source>
        <strain evidence="2">YNK0</strain>
        <tissue evidence="2">Leaf</tissue>
    </source>
</reference>
<name>A0A834ZGJ0_TETSI</name>
<feature type="compositionally biased region" description="Basic and acidic residues" evidence="1">
    <location>
        <begin position="61"/>
        <end position="70"/>
    </location>
</feature>
<evidence type="ECO:0000313" key="2">
    <source>
        <dbReference type="EMBL" id="KAF8406934.1"/>
    </source>
</evidence>
<dbReference type="EMBL" id="JABCRI010000004">
    <property type="protein sequence ID" value="KAF8406934.1"/>
    <property type="molecule type" value="Genomic_DNA"/>
</dbReference>
<evidence type="ECO:0000256" key="1">
    <source>
        <dbReference type="SAM" id="MobiDB-lite"/>
    </source>
</evidence>
<dbReference type="Proteomes" id="UP000655225">
    <property type="component" value="Unassembled WGS sequence"/>
</dbReference>
<dbReference type="SUPFAM" id="SSF48452">
    <property type="entry name" value="TPR-like"/>
    <property type="match status" value="1"/>
</dbReference>
<feature type="region of interest" description="Disordered" evidence="1">
    <location>
        <begin position="40"/>
        <end position="79"/>
    </location>
</feature>
<keyword evidence="3" id="KW-1185">Reference proteome</keyword>
<dbReference type="OrthoDB" id="439046at2759"/>
<sequence length="334" mass="35722">MLLRSASTPISSSWIPHQKESSPESDLVLHIPRSRSVSLTASSGFLSPGDESTKKMTRTLSDSDLRELSVPKKKKQPFTESRIGISPVSVEEGEQEGDFSLRSSSLNRLFSSSGLDESVEGIEEGCVGGDAGSDGGRICGGGGGSNGGNGNGDSGFSDSNHGNDRTDVYFQKMIEANPENALLLGNYAKFLKEVRGDPVKAEEYCGRAILANPSDGTVLSLYADLIWKTHQDVSRAGSYFDQAVQAAPNDWSMLKVKLSNPTGSVFATLFGLEAENGLVDSTSSKSSLEDETRVRMTALFDHEEMGSNLAHGAGSPAHVGCFIKNHKLLHLVRF</sequence>
<dbReference type="PANTHER" id="PTHR26312:SF227">
    <property type="entry name" value="TETRATRICOPEPTIDE REPEAT (TPR)-LIKE SUPERFAMILY PROTEIN"/>
    <property type="match status" value="1"/>
</dbReference>
<dbReference type="PANTHER" id="PTHR26312">
    <property type="entry name" value="TETRATRICOPEPTIDE REPEAT PROTEIN 5"/>
    <property type="match status" value="1"/>
</dbReference>
<gene>
    <name evidence="2" type="ORF">HHK36_006055</name>
</gene>
<feature type="region of interest" description="Disordered" evidence="1">
    <location>
        <begin position="1"/>
        <end position="26"/>
    </location>
</feature>